<evidence type="ECO:0000256" key="3">
    <source>
        <dbReference type="SAM" id="MobiDB-lite"/>
    </source>
</evidence>
<dbReference type="InterPro" id="IPR000504">
    <property type="entry name" value="RRM_dom"/>
</dbReference>
<dbReference type="Gene3D" id="3.30.70.330">
    <property type="match status" value="1"/>
</dbReference>
<keyword evidence="1 2" id="KW-0694">RNA-binding</keyword>
<reference evidence="6 7" key="1">
    <citation type="journal article" date="2014" name="Nat. Genet.">
        <title>Genome and transcriptome of the porcine whipworm Trichuris suis.</title>
        <authorList>
            <person name="Jex A.R."/>
            <person name="Nejsum P."/>
            <person name="Schwarz E.M."/>
            <person name="Hu L."/>
            <person name="Young N.D."/>
            <person name="Hall R.S."/>
            <person name="Korhonen P.K."/>
            <person name="Liao S."/>
            <person name="Thamsborg S."/>
            <person name="Xia J."/>
            <person name="Xu P."/>
            <person name="Wang S."/>
            <person name="Scheerlinck J.P."/>
            <person name="Hofmann A."/>
            <person name="Sternberg P.W."/>
            <person name="Wang J."/>
            <person name="Gasser R.B."/>
        </authorList>
    </citation>
    <scope>NUCLEOTIDE SEQUENCE [LARGE SCALE GENOMIC DNA]</scope>
    <source>
        <strain evidence="6">DCEP-RM93F</strain>
        <strain evidence="5">DCEP-RM93M</strain>
    </source>
</reference>
<dbReference type="CDD" id="cd12347">
    <property type="entry name" value="RRM_PPIE"/>
    <property type="match status" value="1"/>
</dbReference>
<dbReference type="EMBL" id="KL363285">
    <property type="protein sequence ID" value="KFD48763.1"/>
    <property type="molecule type" value="Genomic_DNA"/>
</dbReference>
<protein>
    <recommendedName>
        <fullName evidence="4">RRM domain-containing protein</fullName>
    </recommendedName>
</protein>
<dbReference type="AlphaFoldDB" id="A0A085NEI8"/>
<feature type="domain" description="RRM" evidence="4">
    <location>
        <begin position="13"/>
        <end position="91"/>
    </location>
</feature>
<proteinExistence type="predicted"/>
<evidence type="ECO:0000256" key="2">
    <source>
        <dbReference type="PROSITE-ProRule" id="PRU00176"/>
    </source>
</evidence>
<dbReference type="PANTHER" id="PTHR48037:SF1">
    <property type="entry name" value="RRM DOMAIN-CONTAINING PROTEIN"/>
    <property type="match status" value="1"/>
</dbReference>
<dbReference type="EMBL" id="KL367510">
    <property type="protein sequence ID" value="KFD67884.1"/>
    <property type="molecule type" value="Genomic_DNA"/>
</dbReference>
<gene>
    <name evidence="5" type="ORF">M513_10393</name>
    <name evidence="6" type="ORF">M514_10393</name>
</gene>
<evidence type="ECO:0000313" key="5">
    <source>
        <dbReference type="EMBL" id="KFD48763.1"/>
    </source>
</evidence>
<dbReference type="Pfam" id="PF00076">
    <property type="entry name" value="RRM_1"/>
    <property type="match status" value="1"/>
</dbReference>
<dbReference type="PANTHER" id="PTHR48037">
    <property type="entry name" value="ATPASE E1"/>
    <property type="match status" value="1"/>
</dbReference>
<dbReference type="SMART" id="SM00360">
    <property type="entry name" value="RRM"/>
    <property type="match status" value="1"/>
</dbReference>
<dbReference type="GO" id="GO:0003723">
    <property type="term" value="F:RNA binding"/>
    <property type="evidence" value="ECO:0007669"/>
    <property type="project" value="UniProtKB-UniRule"/>
</dbReference>
<dbReference type="SUPFAM" id="SSF54928">
    <property type="entry name" value="RNA-binding domain, RBD"/>
    <property type="match status" value="1"/>
</dbReference>
<name>A0A085NEI8_9BILA</name>
<evidence type="ECO:0000256" key="1">
    <source>
        <dbReference type="ARBA" id="ARBA00022884"/>
    </source>
</evidence>
<feature type="region of interest" description="Disordered" evidence="3">
    <location>
        <begin position="136"/>
        <end position="162"/>
    </location>
</feature>
<accession>A0A085NEI8</accession>
<sequence length="162" mass="18050">MNSQTNFPYNRKRTIYVGGFGEDVDEKTLHAAFIPFGDIVDVSMPLDFETNKHRGFGFIEFEMDADAAAAVDNMNKGELFGRTIHVNFARPPRPNERMLKPVWADDEWLKQYGSGASEGKSIVEGTSGLHEVIESLTGVQEKPQSRKEADEDSNALVDPVDV</sequence>
<evidence type="ECO:0000313" key="7">
    <source>
        <dbReference type="Proteomes" id="UP000030764"/>
    </source>
</evidence>
<dbReference type="InterPro" id="IPR034168">
    <property type="entry name" value="PPIE_RRM"/>
</dbReference>
<evidence type="ECO:0000259" key="4">
    <source>
        <dbReference type="PROSITE" id="PS50102"/>
    </source>
</evidence>
<dbReference type="Proteomes" id="UP000030764">
    <property type="component" value="Unassembled WGS sequence"/>
</dbReference>
<dbReference type="InterPro" id="IPR035979">
    <property type="entry name" value="RBD_domain_sf"/>
</dbReference>
<dbReference type="InterPro" id="IPR012677">
    <property type="entry name" value="Nucleotide-bd_a/b_plait_sf"/>
</dbReference>
<dbReference type="PROSITE" id="PS50102">
    <property type="entry name" value="RRM"/>
    <property type="match status" value="1"/>
</dbReference>
<evidence type="ECO:0000313" key="6">
    <source>
        <dbReference type="EMBL" id="KFD67884.1"/>
    </source>
</evidence>
<organism evidence="6">
    <name type="scientific">Trichuris suis</name>
    <name type="common">pig whipworm</name>
    <dbReference type="NCBI Taxonomy" id="68888"/>
    <lineage>
        <taxon>Eukaryota</taxon>
        <taxon>Metazoa</taxon>
        <taxon>Ecdysozoa</taxon>
        <taxon>Nematoda</taxon>
        <taxon>Enoplea</taxon>
        <taxon>Dorylaimia</taxon>
        <taxon>Trichinellida</taxon>
        <taxon>Trichuridae</taxon>
        <taxon>Trichuris</taxon>
    </lineage>
</organism>
<dbReference type="Proteomes" id="UP000030758">
    <property type="component" value="Unassembled WGS sequence"/>
</dbReference>
<keyword evidence="7" id="KW-1185">Reference proteome</keyword>
<dbReference type="OrthoDB" id="193499at2759"/>